<keyword evidence="2" id="KW-0472">Membrane</keyword>
<dbReference type="EMBL" id="CP033512">
    <property type="protein sequence ID" value="QHG89674.1"/>
    <property type="molecule type" value="Genomic_DNA"/>
</dbReference>
<protein>
    <submittedName>
        <fullName evidence="3">P35 family lipoprotein</fullName>
    </submittedName>
</protein>
<dbReference type="GO" id="GO:0016020">
    <property type="term" value="C:membrane"/>
    <property type="evidence" value="ECO:0007669"/>
    <property type="project" value="InterPro"/>
</dbReference>
<dbReference type="RefSeq" id="WP_004025456.1">
    <property type="nucleotide sequence ID" value="NZ_AGFP01000066.1"/>
</dbReference>
<dbReference type="GeneID" id="96866962"/>
<keyword evidence="3" id="KW-0449">Lipoprotein</keyword>
<dbReference type="AlphaFoldDB" id="A0A6P1LDJ2"/>
<dbReference type="InterPro" id="IPR011653">
    <property type="entry name" value="Lipoprotein_p35"/>
</dbReference>
<sequence length="507" mass="59190">MDKKKKNKLKKILISIGAIGLIATIPTAIVLSTKKPISVTKDNPNKDIPTNENEKTDEDKNNSSSPNDSVGDNNTSNDNNNSSSNNDENQSNESNKDDAKLNININKNLNILEFTESILKNKDNQKNTLETIINKHKQLLSTQEEIKTTSIKLVSDVDLIKDKKLKELDLKTNKVTYYNNEIIFNISNLDELFVKLTDKSLLNTLFNNKEKSIQYEIKDNNNYFVDNDYIYILFNKKLTNKTESTYLAIPLANIELNLKDFEINLTKDDKTQSSKLDLTLRSLLKFNDINSNKLFLVDYDFKDKNFKMEVLRQMGYVQDVNNKKTINYSKIIDDLKLHNTEIKNIDIKTSSGKMPGTKDFDSKYDLVFTVQPKENFFWENNSKEAKQIKMKNINILLKAATWENVSKYYYSNIKMWMTYVTTEEDFQSYFRSIYTISILRGKVYNLMKDDLKKWNMDIEFVKVISDPWRMSKAEVRLKLVPLPGYTYEFGKYENEAYFNLQFNLLYE</sequence>
<dbReference type="KEGG" id="miw:EER00_02050"/>
<evidence type="ECO:0000313" key="3">
    <source>
        <dbReference type="EMBL" id="QHG89674.1"/>
    </source>
</evidence>
<feature type="compositionally biased region" description="Basic and acidic residues" evidence="1">
    <location>
        <begin position="52"/>
        <end position="61"/>
    </location>
</feature>
<evidence type="ECO:0000256" key="1">
    <source>
        <dbReference type="SAM" id="MobiDB-lite"/>
    </source>
</evidence>
<evidence type="ECO:0000313" key="4">
    <source>
        <dbReference type="Proteomes" id="UP000464283"/>
    </source>
</evidence>
<dbReference type="Pfam" id="PF07668">
    <property type="entry name" value="MpPF1"/>
    <property type="match status" value="1"/>
</dbReference>
<gene>
    <name evidence="3" type="ORF">EER00_02050</name>
</gene>
<proteinExistence type="predicted"/>
<feature type="transmembrane region" description="Helical" evidence="2">
    <location>
        <begin position="12"/>
        <end position="31"/>
    </location>
</feature>
<organism evidence="3 4">
    <name type="scientific">Malacoplasma iowae 695</name>
    <dbReference type="NCBI Taxonomy" id="1048830"/>
    <lineage>
        <taxon>Bacteria</taxon>
        <taxon>Bacillati</taxon>
        <taxon>Mycoplasmatota</taxon>
        <taxon>Mycoplasmoidales</taxon>
        <taxon>Mycoplasmoidaceae</taxon>
        <taxon>Malacoplasma</taxon>
    </lineage>
</organism>
<evidence type="ECO:0000256" key="2">
    <source>
        <dbReference type="SAM" id="Phobius"/>
    </source>
</evidence>
<dbReference type="Proteomes" id="UP000464283">
    <property type="component" value="Chromosome"/>
</dbReference>
<feature type="compositionally biased region" description="Low complexity" evidence="1">
    <location>
        <begin position="67"/>
        <end position="93"/>
    </location>
</feature>
<name>A0A6P1LDJ2_MALIO</name>
<feature type="region of interest" description="Disordered" evidence="1">
    <location>
        <begin position="35"/>
        <end position="100"/>
    </location>
</feature>
<reference evidence="4" key="1">
    <citation type="submission" date="2018-11" db="EMBL/GenBank/DDBJ databases">
        <title>The first complete genome sequence of Mycoplasma iowae strain 695.</title>
        <authorList>
            <person name="Ghanem M."/>
            <person name="El-Gazzar M."/>
        </authorList>
    </citation>
    <scope>NUCLEOTIDE SEQUENCE [LARGE SCALE GENOMIC DNA]</scope>
    <source>
        <strain evidence="4">695</strain>
    </source>
</reference>
<accession>A0A6P1LDJ2</accession>
<keyword evidence="2" id="KW-1133">Transmembrane helix</keyword>
<keyword evidence="2" id="KW-0812">Transmembrane</keyword>